<organism evidence="6 7">
    <name type="scientific">Pseudomonas knackmussii (strain DSM 6978 / CCUG 54928 / LMG 23759 / B13)</name>
    <dbReference type="NCBI Taxonomy" id="1301098"/>
    <lineage>
        <taxon>Bacteria</taxon>
        <taxon>Pseudomonadati</taxon>
        <taxon>Pseudomonadota</taxon>
        <taxon>Gammaproteobacteria</taxon>
        <taxon>Pseudomonadales</taxon>
        <taxon>Pseudomonadaceae</taxon>
        <taxon>Pseudomonas</taxon>
    </lineage>
</organism>
<protein>
    <submittedName>
        <fullName evidence="6">ABC-type polysaccharide/polyol phosphate transport system, ATPase component</fullName>
    </submittedName>
</protein>
<dbReference type="STRING" id="1301098.PKB_5490"/>
<keyword evidence="2" id="KW-0813">Transport</keyword>
<feature type="domain" description="ABC transporter" evidence="5">
    <location>
        <begin position="24"/>
        <end position="244"/>
    </location>
</feature>
<dbReference type="eggNOG" id="COG1134">
    <property type="taxonomic scope" value="Bacteria"/>
</dbReference>
<dbReference type="GO" id="GO:0005524">
    <property type="term" value="F:ATP binding"/>
    <property type="evidence" value="ECO:0007669"/>
    <property type="project" value="UniProtKB-KW"/>
</dbReference>
<keyword evidence="3" id="KW-0547">Nucleotide-binding</keyword>
<dbReference type="GO" id="GO:0016887">
    <property type="term" value="F:ATP hydrolysis activity"/>
    <property type="evidence" value="ECO:0007669"/>
    <property type="project" value="InterPro"/>
</dbReference>
<dbReference type="EMBL" id="HG322950">
    <property type="protein sequence ID" value="CDF86800.1"/>
    <property type="molecule type" value="Genomic_DNA"/>
</dbReference>
<evidence type="ECO:0000256" key="1">
    <source>
        <dbReference type="ARBA" id="ARBA00005417"/>
    </source>
</evidence>
<dbReference type="Pfam" id="PF00005">
    <property type="entry name" value="ABC_tran"/>
    <property type="match status" value="1"/>
</dbReference>
<name>A0A024HP10_PSEKB</name>
<keyword evidence="7" id="KW-1185">Reference proteome</keyword>
<dbReference type="InterPro" id="IPR027417">
    <property type="entry name" value="P-loop_NTPase"/>
</dbReference>
<accession>A0A024HP10</accession>
<dbReference type="InterPro" id="IPR003593">
    <property type="entry name" value="AAA+_ATPase"/>
</dbReference>
<dbReference type="Proteomes" id="UP000025241">
    <property type="component" value="Chromosome I"/>
</dbReference>
<dbReference type="GO" id="GO:0016020">
    <property type="term" value="C:membrane"/>
    <property type="evidence" value="ECO:0007669"/>
    <property type="project" value="InterPro"/>
</dbReference>
<dbReference type="Gene3D" id="3.40.50.300">
    <property type="entry name" value="P-loop containing nucleotide triphosphate hydrolases"/>
    <property type="match status" value="1"/>
</dbReference>
<evidence type="ECO:0000313" key="7">
    <source>
        <dbReference type="Proteomes" id="UP000025241"/>
    </source>
</evidence>
<dbReference type="InterPro" id="IPR017871">
    <property type="entry name" value="ABC_transporter-like_CS"/>
</dbReference>
<reference evidence="6 7" key="2">
    <citation type="submission" date="2014-05" db="EMBL/GenBank/DDBJ databases">
        <title>Genome sequence of the 3-chlorobenzoate degrading bacterium Pseudomonas knackmussii B13 shows multiple evidence for horizontal gene transfer.</title>
        <authorList>
            <person name="Miyazaki R."/>
            <person name="Bertelli C."/>
            <person name="Falquet L."/>
            <person name="Robinson-Rechavi M."/>
            <person name="Gharib W."/>
            <person name="Roy S."/>
            <person name="Van der Meer J.R."/>
        </authorList>
    </citation>
    <scope>NUCLEOTIDE SEQUENCE [LARGE SCALE GENOMIC DNA]</scope>
    <source>
        <strain evidence="6 7">B13</strain>
    </source>
</reference>
<evidence type="ECO:0000313" key="6">
    <source>
        <dbReference type="EMBL" id="CDF86800.1"/>
    </source>
</evidence>
<dbReference type="Pfam" id="PF14524">
    <property type="entry name" value="Wzt_C"/>
    <property type="match status" value="1"/>
</dbReference>
<keyword evidence="4" id="KW-0067">ATP-binding</keyword>
<reference evidence="6 7" key="1">
    <citation type="submission" date="2013-03" db="EMBL/GenBank/DDBJ databases">
        <authorList>
            <person name="Linke B."/>
        </authorList>
    </citation>
    <scope>NUCLEOTIDE SEQUENCE [LARGE SCALE GENOMIC DNA]</scope>
    <source>
        <strain evidence="6 7">B13</strain>
    </source>
</reference>
<evidence type="ECO:0000256" key="4">
    <source>
        <dbReference type="ARBA" id="ARBA00022840"/>
    </source>
</evidence>
<sequence length="419" mass="46524">MTLLVADRLGKAYCSYRSEWQRILRWFHFPTKPSSEHWVIRDVSFSIEQGEAIAIVGKNGAGKSTLLKMITGTLQPSEGAVHIQGRIAAILELGMGFSPELSGRQNVIHVAGLMGIDSEQISQLLPEIESFADISEYFEQAVRTYSSGMQVRLAFALATAIRPDILIVDEALAVGDAAFQRKCFRRIQEYQALGTTLLLVTHDTETVKKTCNKAIYIQDGKVAAYGSAKSVCDTYERALLGAPAKESKTSTHPSQVEKPKLVDPTLKSDCEVSYGDGRAEIEDIWLETDEGTIANLFKPGQKLILKYRVRFNYELEDISFAFMIKTREGVSLVGMNTDHLLNVEPKRFSAGDSTVVSFTLDNAFAPGAYYVNCGVRRNNSNGTEFLHRRVDALIFRVQRGDEVEDKIGLINTPVSFSME</sequence>
<dbReference type="PANTHER" id="PTHR46743">
    <property type="entry name" value="TEICHOIC ACIDS EXPORT ATP-BINDING PROTEIN TAGH"/>
    <property type="match status" value="1"/>
</dbReference>
<evidence type="ECO:0000256" key="3">
    <source>
        <dbReference type="ARBA" id="ARBA00022741"/>
    </source>
</evidence>
<dbReference type="RefSeq" id="WP_043256174.1">
    <property type="nucleotide sequence ID" value="NZ_HG322950.1"/>
</dbReference>
<dbReference type="PANTHER" id="PTHR46743:SF2">
    <property type="entry name" value="TEICHOIC ACIDS EXPORT ATP-BINDING PROTEIN TAGH"/>
    <property type="match status" value="1"/>
</dbReference>
<dbReference type="SMART" id="SM00382">
    <property type="entry name" value="AAA"/>
    <property type="match status" value="1"/>
</dbReference>
<dbReference type="PROSITE" id="PS00211">
    <property type="entry name" value="ABC_TRANSPORTER_1"/>
    <property type="match status" value="1"/>
</dbReference>
<dbReference type="AlphaFoldDB" id="A0A024HP10"/>
<dbReference type="InterPro" id="IPR015860">
    <property type="entry name" value="ABC_transpr_TagH-like"/>
</dbReference>
<gene>
    <name evidence="6" type="ORF">PKB_5490</name>
</gene>
<dbReference type="GO" id="GO:0140359">
    <property type="term" value="F:ABC-type transporter activity"/>
    <property type="evidence" value="ECO:0007669"/>
    <property type="project" value="InterPro"/>
</dbReference>
<dbReference type="InterPro" id="IPR029439">
    <property type="entry name" value="Wzt_C"/>
</dbReference>
<dbReference type="HOGENOM" id="CLU_000604_101_1_6"/>
<comment type="similarity">
    <text evidence="1">Belongs to the ABC transporter superfamily.</text>
</comment>
<dbReference type="InterPro" id="IPR003439">
    <property type="entry name" value="ABC_transporter-like_ATP-bd"/>
</dbReference>
<dbReference type="CDD" id="cd10147">
    <property type="entry name" value="Wzt_C-like"/>
    <property type="match status" value="1"/>
</dbReference>
<evidence type="ECO:0000259" key="5">
    <source>
        <dbReference type="PROSITE" id="PS50893"/>
    </source>
</evidence>
<dbReference type="InterPro" id="IPR050683">
    <property type="entry name" value="Bact_Polysacc_Export_ATP-bd"/>
</dbReference>
<dbReference type="SUPFAM" id="SSF52540">
    <property type="entry name" value="P-loop containing nucleoside triphosphate hydrolases"/>
    <property type="match status" value="1"/>
</dbReference>
<dbReference type="KEGG" id="pkc:PKB_5490"/>
<dbReference type="PROSITE" id="PS50893">
    <property type="entry name" value="ABC_TRANSPORTER_2"/>
    <property type="match status" value="1"/>
</dbReference>
<evidence type="ECO:0000256" key="2">
    <source>
        <dbReference type="ARBA" id="ARBA00022448"/>
    </source>
</evidence>
<dbReference type="Gene3D" id="2.70.50.60">
    <property type="entry name" value="abc- transporter (atp binding component) like domain"/>
    <property type="match status" value="1"/>
</dbReference>
<dbReference type="CDD" id="cd03220">
    <property type="entry name" value="ABC_KpsT_Wzt"/>
    <property type="match status" value="1"/>
</dbReference>
<dbReference type="OrthoDB" id="9778870at2"/>
<proteinExistence type="inferred from homology"/>